<gene>
    <name evidence="6" type="primary">lptE</name>
    <name evidence="8" type="ORF">GJQ55_02830</name>
</gene>
<dbReference type="PANTHER" id="PTHR38098">
    <property type="entry name" value="LPS-ASSEMBLY LIPOPROTEIN LPTE"/>
    <property type="match status" value="1"/>
</dbReference>
<keyword evidence="9" id="KW-1185">Reference proteome</keyword>
<dbReference type="Gene3D" id="3.30.160.150">
    <property type="entry name" value="Lipoprotein like domain"/>
    <property type="match status" value="1"/>
</dbReference>
<comment type="subunit">
    <text evidence="6">Component of the lipopolysaccharide transport and assembly complex. Interacts with LptD.</text>
</comment>
<accession>A0A9X7UUZ9</accession>
<evidence type="ECO:0000256" key="5">
    <source>
        <dbReference type="ARBA" id="ARBA00023288"/>
    </source>
</evidence>
<evidence type="ECO:0000256" key="1">
    <source>
        <dbReference type="ARBA" id="ARBA00022729"/>
    </source>
</evidence>
<dbReference type="PROSITE" id="PS51257">
    <property type="entry name" value="PROKAR_LIPOPROTEIN"/>
    <property type="match status" value="1"/>
</dbReference>
<dbReference type="GO" id="GO:0001530">
    <property type="term" value="F:lipopolysaccharide binding"/>
    <property type="evidence" value="ECO:0007669"/>
    <property type="project" value="TreeGrafter"/>
</dbReference>
<name>A0A9X7UUZ9_9GAMM</name>
<organism evidence="8 9">
    <name type="scientific">Venatoribacter cucullus</name>
    <dbReference type="NCBI Taxonomy" id="2661630"/>
    <lineage>
        <taxon>Bacteria</taxon>
        <taxon>Pseudomonadati</taxon>
        <taxon>Pseudomonadota</taxon>
        <taxon>Gammaproteobacteria</taxon>
        <taxon>Oceanospirillales</taxon>
        <taxon>Oceanospirillaceae</taxon>
        <taxon>Venatoribacter</taxon>
    </lineage>
</organism>
<comment type="function">
    <text evidence="6">Together with LptD, is involved in the assembly of lipopolysaccharide (LPS) at the surface of the outer membrane. Required for the proper assembly of LptD. Binds LPS and may serve as the LPS recognition site at the outer membrane.</text>
</comment>
<feature type="region of interest" description="Disordered" evidence="7">
    <location>
        <begin position="160"/>
        <end position="189"/>
    </location>
</feature>
<dbReference type="AlphaFoldDB" id="A0A9X7UUZ9"/>
<evidence type="ECO:0000256" key="2">
    <source>
        <dbReference type="ARBA" id="ARBA00023136"/>
    </source>
</evidence>
<protein>
    <recommendedName>
        <fullName evidence="6">LPS-assembly lipoprotein LptE</fullName>
    </recommendedName>
</protein>
<dbReference type="EMBL" id="CP046056">
    <property type="protein sequence ID" value="QQD23484.1"/>
    <property type="molecule type" value="Genomic_DNA"/>
</dbReference>
<dbReference type="Proteomes" id="UP000596074">
    <property type="component" value="Chromosome"/>
</dbReference>
<keyword evidence="3 6" id="KW-0564">Palmitate</keyword>
<reference evidence="8 9" key="1">
    <citation type="submission" date="2019-11" db="EMBL/GenBank/DDBJ databases">
        <title>Venatorbacter sp. nov. a predator of Campylobacter and other Gram-negative bacteria.</title>
        <authorList>
            <person name="Saeedi A."/>
            <person name="Cummings N.J."/>
            <person name="Connerton I.F."/>
            <person name="Connerton P.L."/>
        </authorList>
    </citation>
    <scope>NUCLEOTIDE SEQUENCE [LARGE SCALE GENOMIC DNA]</scope>
    <source>
        <strain evidence="8">XL5</strain>
    </source>
</reference>
<sequence length="189" mass="21086">MFMRIVAWILTVTLLAGCGWQLRGVTPLPPEYRVLHLQSQASNSFNQQLRLQLEFNDVVLADEAADAQAVLTVGALEIERRTLSINSSGQIGEYELNGRLEARLQRNDRDGFVLIELRGRRYLSNDVSNVVGTANSEQQQRADLERDMVRQLLRRLQRLNYDSEMQTDDTSATPGATPIDSPDANGAGA</sequence>
<dbReference type="HAMAP" id="MF_01186">
    <property type="entry name" value="LPS_assembly_LptE"/>
    <property type="match status" value="1"/>
</dbReference>
<evidence type="ECO:0000313" key="9">
    <source>
        <dbReference type="Proteomes" id="UP000596074"/>
    </source>
</evidence>
<keyword evidence="5 6" id="KW-0449">Lipoprotein</keyword>
<evidence type="ECO:0000313" key="8">
    <source>
        <dbReference type="EMBL" id="QQD23484.1"/>
    </source>
</evidence>
<evidence type="ECO:0000256" key="3">
    <source>
        <dbReference type="ARBA" id="ARBA00023139"/>
    </source>
</evidence>
<dbReference type="PANTHER" id="PTHR38098:SF1">
    <property type="entry name" value="LPS-ASSEMBLY LIPOPROTEIN LPTE"/>
    <property type="match status" value="1"/>
</dbReference>
<keyword evidence="2 6" id="KW-0472">Membrane</keyword>
<dbReference type="GO" id="GO:1990351">
    <property type="term" value="C:transporter complex"/>
    <property type="evidence" value="ECO:0007669"/>
    <property type="project" value="TreeGrafter"/>
</dbReference>
<dbReference type="GO" id="GO:0015920">
    <property type="term" value="P:lipopolysaccharide transport"/>
    <property type="evidence" value="ECO:0007669"/>
    <property type="project" value="TreeGrafter"/>
</dbReference>
<evidence type="ECO:0000256" key="4">
    <source>
        <dbReference type="ARBA" id="ARBA00023237"/>
    </source>
</evidence>
<comment type="similarity">
    <text evidence="6">Belongs to the LptE lipoprotein family.</text>
</comment>
<dbReference type="KEGG" id="vcw:GJQ55_02830"/>
<keyword evidence="1 6" id="KW-0732">Signal</keyword>
<evidence type="ECO:0000256" key="7">
    <source>
        <dbReference type="SAM" id="MobiDB-lite"/>
    </source>
</evidence>
<dbReference type="InterPro" id="IPR007485">
    <property type="entry name" value="LPS_assembly_LptE"/>
</dbReference>
<comment type="subcellular location">
    <subcellularLocation>
        <location evidence="6">Cell outer membrane</location>
        <topology evidence="6">Lipid-anchor</topology>
    </subcellularLocation>
</comment>
<dbReference type="GO" id="GO:0009279">
    <property type="term" value="C:cell outer membrane"/>
    <property type="evidence" value="ECO:0007669"/>
    <property type="project" value="UniProtKB-SubCell"/>
</dbReference>
<keyword evidence="4 6" id="KW-0998">Cell outer membrane</keyword>
<proteinExistence type="inferred from homology"/>
<dbReference type="GO" id="GO:0043165">
    <property type="term" value="P:Gram-negative-bacterium-type cell outer membrane assembly"/>
    <property type="evidence" value="ECO:0007669"/>
    <property type="project" value="UniProtKB-UniRule"/>
</dbReference>
<dbReference type="Pfam" id="PF04390">
    <property type="entry name" value="LptE"/>
    <property type="match status" value="1"/>
</dbReference>
<evidence type="ECO:0000256" key="6">
    <source>
        <dbReference type="HAMAP-Rule" id="MF_01186"/>
    </source>
</evidence>